<dbReference type="AlphaFoldDB" id="A0A845KY08"/>
<dbReference type="OrthoDB" id="9780343at2"/>
<sequence>MNADAFFTQRKTCPVCGKEFAATRIRSSSIRVKERLPDFRTVFEGINPLHYQVFVCPACQYAALENRFDQVTGDRLQLRRGLLDAFSPEPDFSGIRTPETALRTFELALRTAQIGGAPASLQAPLTLRVAWIARDMGWNDLDRRYTEGALRLYEAAFGDDRNAKSSTVTLMYLIGELYRQLGQYAEAVRWLAKAAMHPDVKKEPEIERLARQQWSLAREQNKAGEQESGSGQVEVSETLPPAEPGSGQFVNAQSTESNERDMAKTTRKRLGPKIRFNVTLYEDELDWLKRLSAVPYAEGKVFMDKETVLRALLGAAMEAWPEVRGFTDEDGLRQRFIEAMQKEKPGS</sequence>
<dbReference type="InterPro" id="IPR018708">
    <property type="entry name" value="DUF2225"/>
</dbReference>
<dbReference type="EMBL" id="WXEY01000002">
    <property type="protein sequence ID" value="MZP28617.1"/>
    <property type="molecule type" value="Genomic_DNA"/>
</dbReference>
<name>A0A845KY08_9FIRM</name>
<keyword evidence="3" id="KW-1185">Reference proteome</keyword>
<gene>
    <name evidence="2" type="ORF">GTO91_02645</name>
</gene>
<dbReference type="InterPro" id="IPR011990">
    <property type="entry name" value="TPR-like_helical_dom_sf"/>
</dbReference>
<proteinExistence type="predicted"/>
<organism evidence="2 3">
    <name type="scientific">Heliomicrobium undosum</name>
    <dbReference type="NCBI Taxonomy" id="121734"/>
    <lineage>
        <taxon>Bacteria</taxon>
        <taxon>Bacillati</taxon>
        <taxon>Bacillota</taxon>
        <taxon>Clostridia</taxon>
        <taxon>Eubacteriales</taxon>
        <taxon>Heliobacteriaceae</taxon>
        <taxon>Heliomicrobium</taxon>
    </lineage>
</organism>
<comment type="caution">
    <text evidence="2">The sequence shown here is derived from an EMBL/GenBank/DDBJ whole genome shotgun (WGS) entry which is preliminary data.</text>
</comment>
<evidence type="ECO:0000313" key="3">
    <source>
        <dbReference type="Proteomes" id="UP000463470"/>
    </source>
</evidence>
<reference evidence="2 3" key="1">
    <citation type="submission" date="2020-01" db="EMBL/GenBank/DDBJ databases">
        <title>Whole-genome sequence of Heliobacterium undosum DSM 13378.</title>
        <authorList>
            <person name="Kyndt J.A."/>
            <person name="Meyer T.E."/>
        </authorList>
    </citation>
    <scope>NUCLEOTIDE SEQUENCE [LARGE SCALE GENOMIC DNA]</scope>
    <source>
        <strain evidence="2 3">DSM 13378</strain>
    </source>
</reference>
<accession>A0A845KY08</accession>
<dbReference type="Pfam" id="PF09986">
    <property type="entry name" value="DUF2225"/>
    <property type="match status" value="1"/>
</dbReference>
<dbReference type="SUPFAM" id="SSF48452">
    <property type="entry name" value="TPR-like"/>
    <property type="match status" value="1"/>
</dbReference>
<evidence type="ECO:0000313" key="2">
    <source>
        <dbReference type="EMBL" id="MZP28617.1"/>
    </source>
</evidence>
<protein>
    <submittedName>
        <fullName evidence="2">DUF2225 domain-containing protein</fullName>
    </submittedName>
</protein>
<dbReference type="Gene3D" id="1.25.40.10">
    <property type="entry name" value="Tetratricopeptide repeat domain"/>
    <property type="match status" value="1"/>
</dbReference>
<dbReference type="Proteomes" id="UP000463470">
    <property type="component" value="Unassembled WGS sequence"/>
</dbReference>
<dbReference type="RefSeq" id="WP_161254442.1">
    <property type="nucleotide sequence ID" value="NZ_WXEY01000002.1"/>
</dbReference>
<feature type="region of interest" description="Disordered" evidence="1">
    <location>
        <begin position="217"/>
        <end position="266"/>
    </location>
</feature>
<evidence type="ECO:0000256" key="1">
    <source>
        <dbReference type="SAM" id="MobiDB-lite"/>
    </source>
</evidence>